<name>A0A8J8MH25_9FIRM</name>
<evidence type="ECO:0000313" key="1">
    <source>
        <dbReference type="EMBL" id="QUI21113.1"/>
    </source>
</evidence>
<accession>A0A8J8MH25</accession>
<dbReference type="InterPro" id="IPR024541">
    <property type="entry name" value="DUF3881"/>
</dbReference>
<evidence type="ECO:0000313" key="2">
    <source>
        <dbReference type="Proteomes" id="UP000683246"/>
    </source>
</evidence>
<gene>
    <name evidence="1" type="ORF">HZI73_01885</name>
</gene>
<reference evidence="1" key="1">
    <citation type="submission" date="2020-07" db="EMBL/GenBank/DDBJ databases">
        <title>Vallitalea pronyensis genome.</title>
        <authorList>
            <person name="Postec A."/>
        </authorList>
    </citation>
    <scope>NUCLEOTIDE SEQUENCE</scope>
    <source>
        <strain evidence="1">FatNI3</strain>
    </source>
</reference>
<dbReference type="Proteomes" id="UP000683246">
    <property type="component" value="Chromosome"/>
</dbReference>
<dbReference type="Pfam" id="PF12997">
    <property type="entry name" value="DUF3881"/>
    <property type="match status" value="1"/>
</dbReference>
<organism evidence="1 2">
    <name type="scientific">Vallitalea pronyensis</name>
    <dbReference type="NCBI Taxonomy" id="1348613"/>
    <lineage>
        <taxon>Bacteria</taxon>
        <taxon>Bacillati</taxon>
        <taxon>Bacillota</taxon>
        <taxon>Clostridia</taxon>
        <taxon>Lachnospirales</taxon>
        <taxon>Vallitaleaceae</taxon>
        <taxon>Vallitalea</taxon>
    </lineage>
</organism>
<proteinExistence type="predicted"/>
<dbReference type="EMBL" id="CP058649">
    <property type="protein sequence ID" value="QUI21113.1"/>
    <property type="molecule type" value="Genomic_DNA"/>
</dbReference>
<dbReference type="AlphaFoldDB" id="A0A8J8MH25"/>
<dbReference type="RefSeq" id="WP_212696574.1">
    <property type="nucleotide sequence ID" value="NZ_CP058649.1"/>
</dbReference>
<protein>
    <submittedName>
        <fullName evidence="1">DUF3881 family protein</fullName>
    </submittedName>
</protein>
<dbReference type="KEGG" id="vpy:HZI73_01885"/>
<keyword evidence="2" id="KW-1185">Reference proteome</keyword>
<sequence length="291" mass="33799">MEKYLSAIGFKGYANKEQIKELVRDIIQNPTEKYISNFGKEKLKVEYHKKYQEELGIMVRGELDDQEEIKVSSVLPYKKGTIPMDVGEIDVIEADFGKDEYYGFFEDDKTGNAMTFYLQNLVDYFDIGEERDVYIRCLRLVAFSIEGTVILPISKDEVDIMVEEEEEKWRASLLEMAKDGDEEAISLLEIDAEQTEELFQYRTRHEDLLTILEGYFIPHGFHESEYSLLGTILDSRMVRNTMTGEEVYILDLDCLNFRVEVCINKKDLMGIPSKGMRFKGVCMIQGHIEFV</sequence>